<feature type="transmembrane region" description="Helical" evidence="1">
    <location>
        <begin position="9"/>
        <end position="29"/>
    </location>
</feature>
<dbReference type="InterPro" id="IPR011041">
    <property type="entry name" value="Quinoprot_gluc/sorb_DH_b-prop"/>
</dbReference>
<dbReference type="Proteomes" id="UP000006622">
    <property type="component" value="Chromosome"/>
</dbReference>
<dbReference type="Pfam" id="PF07995">
    <property type="entry name" value="GSDH"/>
    <property type="match status" value="1"/>
</dbReference>
<feature type="domain" description="Glucose/Sorbosone dehydrogenase" evidence="2">
    <location>
        <begin position="64"/>
        <end position="362"/>
    </location>
</feature>
<gene>
    <name evidence="3" type="ordered locus">Mzhil_0833</name>
</gene>
<dbReference type="STRING" id="679901.Mzhil_0833"/>
<proteinExistence type="predicted"/>
<dbReference type="AlphaFoldDB" id="F7XKZ7"/>
<organism evidence="3 4">
    <name type="scientific">Methanosalsum zhilinae (strain DSM 4017 / NBRC 107636 / OCM 62 / WeN5)</name>
    <name type="common">Methanohalophilus zhilinae</name>
    <dbReference type="NCBI Taxonomy" id="679901"/>
    <lineage>
        <taxon>Archaea</taxon>
        <taxon>Methanobacteriati</taxon>
        <taxon>Methanobacteriota</taxon>
        <taxon>Stenosarchaea group</taxon>
        <taxon>Methanomicrobia</taxon>
        <taxon>Methanosarcinales</taxon>
        <taxon>Methanosarcinaceae</taxon>
        <taxon>Methanosalsum</taxon>
    </lineage>
</organism>
<dbReference type="GO" id="GO:0008876">
    <property type="term" value="F:quinoprotein glucose dehydrogenase activity"/>
    <property type="evidence" value="ECO:0007669"/>
    <property type="project" value="UniProtKB-EC"/>
</dbReference>
<reference evidence="3" key="1">
    <citation type="submission" date="2010-07" db="EMBL/GenBank/DDBJ databases">
        <title>The complete genome of Methanosalsum zhilinae DSM 4017.</title>
        <authorList>
            <consortium name="US DOE Joint Genome Institute (JGI-PGF)"/>
            <person name="Lucas S."/>
            <person name="Copeland A."/>
            <person name="Lapidus A."/>
            <person name="Glavina del Rio T."/>
            <person name="Dalin E."/>
            <person name="Tice H."/>
            <person name="Bruce D."/>
            <person name="Goodwin L."/>
            <person name="Pitluck S."/>
            <person name="Kyrpides N."/>
            <person name="Mavromatis K."/>
            <person name="Ovchinnikova G."/>
            <person name="Daligault H."/>
            <person name="Detter J.C."/>
            <person name="Han C."/>
            <person name="Tapia R."/>
            <person name="Larimer F."/>
            <person name="Land M."/>
            <person name="Hauser L."/>
            <person name="Markowitz V."/>
            <person name="Cheng J.-F."/>
            <person name="Hugenholtz P."/>
            <person name="Woyke T."/>
            <person name="Wu D."/>
            <person name="Spring S."/>
            <person name="Schueler E."/>
            <person name="Brambilla E."/>
            <person name="Klenk H.-P."/>
            <person name="Eisen J.A."/>
        </authorList>
    </citation>
    <scope>NUCLEOTIDE SEQUENCE</scope>
    <source>
        <strain evidence="3">DSM 4017</strain>
    </source>
</reference>
<name>F7XKZ7_METZD</name>
<dbReference type="Gene3D" id="2.120.10.30">
    <property type="entry name" value="TolB, C-terminal domain"/>
    <property type="match status" value="1"/>
</dbReference>
<accession>F7XKZ7</accession>
<evidence type="ECO:0000313" key="3">
    <source>
        <dbReference type="EMBL" id="AEH60695.1"/>
    </source>
</evidence>
<protein>
    <submittedName>
        <fullName evidence="3">Quinoprotein glucose dehydrogenase</fullName>
        <ecNumber evidence="3">1.1.5.2</ecNumber>
    </submittedName>
</protein>
<dbReference type="KEGG" id="mzh:Mzhil_0833"/>
<dbReference type="HOGENOM" id="CLU_012253_0_0_2"/>
<dbReference type="InterPro" id="IPR012938">
    <property type="entry name" value="Glc/Sorbosone_DH"/>
</dbReference>
<sequence precursor="true">MNGLIRKRIIFLILVISILIFGFLLWNAFISDRQTDIQKLNDYHGAVMDETVDVPLVSLVATDLKIPWDLDFMPDGSIIFTEREGNLRLVDNNGGLLDEPLLVVSDVEHTGEGGLLGVTLHPEFDTNGYIYLYYTYSDSGSGLTNRVVRYQMLDLNIHNMTIILDGIPGANIHNGGRIKFGPDGHLYITTGDAGIADFAQDVDSLAGKILRIKEDGSVPEDNPFSGSPVFSLGHRNPQGLVWDSDKRLWSTEHGATGNDELNLIEAGKNYGWPLIEGSETAPGLESPVIHSDRNTWAPSGADYFEGSVYFGGLRGQSLYEARIYQTPPDLIIHFDGEFGRLRGVVSGPDGYLYIFTSNRDGRGVPLSHDDQIIRVNPQKIHDPF</sequence>
<dbReference type="InterPro" id="IPR011042">
    <property type="entry name" value="6-blade_b-propeller_TolB-like"/>
</dbReference>
<dbReference type="SUPFAM" id="SSF50952">
    <property type="entry name" value="Soluble quinoprotein glucose dehydrogenase"/>
    <property type="match status" value="1"/>
</dbReference>
<dbReference type="EC" id="1.1.5.2" evidence="3"/>
<keyword evidence="1" id="KW-0812">Transmembrane</keyword>
<dbReference type="GeneID" id="10822454"/>
<dbReference type="PANTHER" id="PTHR19328">
    <property type="entry name" value="HEDGEHOG-INTERACTING PROTEIN"/>
    <property type="match status" value="1"/>
</dbReference>
<evidence type="ECO:0000256" key="1">
    <source>
        <dbReference type="SAM" id="Phobius"/>
    </source>
</evidence>
<keyword evidence="1" id="KW-0472">Membrane</keyword>
<keyword evidence="1" id="KW-1133">Transmembrane helix</keyword>
<keyword evidence="3" id="KW-0560">Oxidoreductase</keyword>
<dbReference type="EMBL" id="CP002101">
    <property type="protein sequence ID" value="AEH60695.1"/>
    <property type="molecule type" value="Genomic_DNA"/>
</dbReference>
<dbReference type="PANTHER" id="PTHR19328:SF13">
    <property type="entry name" value="HIPL1 PROTEIN"/>
    <property type="match status" value="1"/>
</dbReference>
<evidence type="ECO:0000313" key="4">
    <source>
        <dbReference type="Proteomes" id="UP000006622"/>
    </source>
</evidence>
<keyword evidence="4" id="KW-1185">Reference proteome</keyword>
<dbReference type="RefSeq" id="WP_013898134.1">
    <property type="nucleotide sequence ID" value="NC_015676.1"/>
</dbReference>
<evidence type="ECO:0000259" key="2">
    <source>
        <dbReference type="Pfam" id="PF07995"/>
    </source>
</evidence>